<organism evidence="4 5">
    <name type="scientific">Photorhabdus heterorhabditis</name>
    <dbReference type="NCBI Taxonomy" id="880156"/>
    <lineage>
        <taxon>Bacteria</taxon>
        <taxon>Pseudomonadati</taxon>
        <taxon>Pseudomonadota</taxon>
        <taxon>Gammaproteobacteria</taxon>
        <taxon>Enterobacterales</taxon>
        <taxon>Morganellaceae</taxon>
        <taxon>Photorhabdus</taxon>
    </lineage>
</organism>
<evidence type="ECO:0000256" key="1">
    <source>
        <dbReference type="ARBA" id="ARBA00022679"/>
    </source>
</evidence>
<dbReference type="SUPFAM" id="SSF53756">
    <property type="entry name" value="UDP-Glycosyltransferase/glycogen phosphorylase"/>
    <property type="match status" value="1"/>
</dbReference>
<dbReference type="GO" id="GO:0016757">
    <property type="term" value="F:glycosyltransferase activity"/>
    <property type="evidence" value="ECO:0007669"/>
    <property type="project" value="InterPro"/>
</dbReference>
<feature type="domain" description="Glycosyltransferase subfamily 4-like N-terminal" evidence="3">
    <location>
        <begin position="14"/>
        <end position="169"/>
    </location>
</feature>
<accession>A0A5B0X8J1</accession>
<evidence type="ECO:0000313" key="5">
    <source>
        <dbReference type="Proteomes" id="UP000322184"/>
    </source>
</evidence>
<dbReference type="PANTHER" id="PTHR46401:SF2">
    <property type="entry name" value="GLYCOSYLTRANSFERASE WBBK-RELATED"/>
    <property type="match status" value="1"/>
</dbReference>
<keyword evidence="1 4" id="KW-0808">Transferase</keyword>
<name>A0A5B0X8J1_9GAMM</name>
<protein>
    <submittedName>
        <fullName evidence="4">Glycosyltransferase family 4 protein</fullName>
    </submittedName>
</protein>
<feature type="domain" description="Glycosyl transferase family 1" evidence="2">
    <location>
        <begin position="174"/>
        <end position="324"/>
    </location>
</feature>
<gene>
    <name evidence="4" type="ORF">F0L16_05385</name>
</gene>
<proteinExistence type="predicted"/>
<sequence>MIIIDGIIFTLQKFGGISVYTNELITRMLKDNLPCTILTYGNENPHFKPEIKKISKLQRIRLSLKLERYLPVPIPLKPSKNIKIFHSSYYRLPDNKFDGYIITTVHDFIYEKYKKGLPRIIHSWQKKKAVKNSDAIICISENTKKDLIKFYPWVDKKKLHVVYNGVSDDFYPINKKEEEYKTEKKILFVGQRDGYKNFNILVDALSASSEYSLIIVGSKLKNKEKIYLDNTIKNRYIQYSNVSNNELNVLYNSAFALIYPSLYEGFGIPVIEAMKAGCPVIAANTSSIPEISRGAAILLNNINVHSILDALQKLKSPKFRDNIIRMGLNNSSLFSWDYTWSHTKKIYDELLRES</sequence>
<evidence type="ECO:0000259" key="2">
    <source>
        <dbReference type="Pfam" id="PF00534"/>
    </source>
</evidence>
<evidence type="ECO:0000313" key="4">
    <source>
        <dbReference type="EMBL" id="KAA1194767.1"/>
    </source>
</evidence>
<dbReference type="Pfam" id="PF13439">
    <property type="entry name" value="Glyco_transf_4"/>
    <property type="match status" value="1"/>
</dbReference>
<dbReference type="EMBL" id="VTUW01000006">
    <property type="protein sequence ID" value="KAA1194767.1"/>
    <property type="molecule type" value="Genomic_DNA"/>
</dbReference>
<dbReference type="CDD" id="cd03809">
    <property type="entry name" value="GT4_MtfB-like"/>
    <property type="match status" value="1"/>
</dbReference>
<dbReference type="GO" id="GO:0009103">
    <property type="term" value="P:lipopolysaccharide biosynthetic process"/>
    <property type="evidence" value="ECO:0007669"/>
    <property type="project" value="TreeGrafter"/>
</dbReference>
<reference evidence="4 5" key="1">
    <citation type="submission" date="2019-09" db="EMBL/GenBank/DDBJ databases">
        <title>Whole genome sequence of Photorhabdus heterorhabditis strain ETL (Enterobacteriales: Enterobacteriaceae) a bacterial symbiont of Heterorhabditis zealandica strain ETL (Rhabditida: Heterorhabditidae).</title>
        <authorList>
            <person name="Lulamba T.E."/>
            <person name="Serepa-Dlamini M.H."/>
        </authorList>
    </citation>
    <scope>NUCLEOTIDE SEQUENCE [LARGE SCALE GENOMIC DNA]</scope>
    <source>
        <strain evidence="4 5">ETL</strain>
    </source>
</reference>
<dbReference type="InterPro" id="IPR028098">
    <property type="entry name" value="Glyco_trans_4-like_N"/>
</dbReference>
<comment type="caution">
    <text evidence="4">The sequence shown here is derived from an EMBL/GenBank/DDBJ whole genome shotgun (WGS) entry which is preliminary data.</text>
</comment>
<dbReference type="InterPro" id="IPR001296">
    <property type="entry name" value="Glyco_trans_1"/>
</dbReference>
<dbReference type="Pfam" id="PF00534">
    <property type="entry name" value="Glycos_transf_1"/>
    <property type="match status" value="1"/>
</dbReference>
<dbReference type="AlphaFoldDB" id="A0A5B0X8J1"/>
<dbReference type="Gene3D" id="3.40.50.2000">
    <property type="entry name" value="Glycogen Phosphorylase B"/>
    <property type="match status" value="2"/>
</dbReference>
<dbReference type="PANTHER" id="PTHR46401">
    <property type="entry name" value="GLYCOSYLTRANSFERASE WBBK-RELATED"/>
    <property type="match status" value="1"/>
</dbReference>
<dbReference type="Proteomes" id="UP000322184">
    <property type="component" value="Unassembled WGS sequence"/>
</dbReference>
<evidence type="ECO:0000259" key="3">
    <source>
        <dbReference type="Pfam" id="PF13439"/>
    </source>
</evidence>
<dbReference type="RefSeq" id="WP_149616342.1">
    <property type="nucleotide sequence ID" value="NZ_CAWPFF010000103.1"/>
</dbReference>